<dbReference type="RefSeq" id="WP_084546264.1">
    <property type="nucleotide sequence ID" value="NZ_FQWB01000007.1"/>
</dbReference>
<accession>A0A1M5MZU1</accession>
<keyword evidence="3" id="KW-1185">Reference proteome</keyword>
<protein>
    <submittedName>
        <fullName evidence="2">HupE / UreJ protein</fullName>
    </submittedName>
</protein>
<keyword evidence="1" id="KW-1133">Transmembrane helix</keyword>
<name>A0A1M5MZU1_9FLAO</name>
<feature type="transmembrane region" description="Helical" evidence="1">
    <location>
        <begin position="298"/>
        <end position="316"/>
    </location>
</feature>
<keyword evidence="1" id="KW-0472">Membrane</keyword>
<feature type="transmembrane region" description="Helical" evidence="1">
    <location>
        <begin position="358"/>
        <end position="377"/>
    </location>
</feature>
<dbReference type="OrthoDB" id="9808870at2"/>
<dbReference type="Pfam" id="PF13795">
    <property type="entry name" value="HupE_UreJ_2"/>
    <property type="match status" value="1"/>
</dbReference>
<dbReference type="Proteomes" id="UP000184516">
    <property type="component" value="Unassembled WGS sequence"/>
</dbReference>
<proteinExistence type="predicted"/>
<sequence>MRITPISHIKLCLLFILLGMGLLYPHPMPKSYLQLQIKESYIVGTLKAPLADYEKALKQKSIKDINTLSSYFLDHIVAQNNNEIWKTKIDTIYTGTQIASDTGKYDEVTLLFKLYPANIKNLRNFDLQLDVITREVFNESIMVFLTEDWENGQLTDDPPVYLGTTSYNLPLGKTDALPIKLEKGTSFIGFKSMYVLGIDHIIYGLDHMLFIIILLLIAPLRNIDKKWSLFQGTKYTLKRFLSISILFTLGHSISLFLGAFNLIQFRIEYIEILISLTIVASALHALKPVFPYKESLIGFGFGIIHGLAFSESISGLELSPFNKVISMLGFNLGIETIQLVIMAVVFPILLISKFKEFHAVRIVFSIATIVVSLFWFYERVVVLM</sequence>
<feature type="transmembrane region" description="Helical" evidence="1">
    <location>
        <begin position="269"/>
        <end position="286"/>
    </location>
</feature>
<feature type="transmembrane region" description="Helical" evidence="1">
    <location>
        <begin position="240"/>
        <end position="263"/>
    </location>
</feature>
<dbReference type="EMBL" id="FQWB01000007">
    <property type="protein sequence ID" value="SHG82834.1"/>
    <property type="molecule type" value="Genomic_DNA"/>
</dbReference>
<gene>
    <name evidence="2" type="ORF">SAMN05443549_10760</name>
</gene>
<organism evidence="2 3">
    <name type="scientific">Flavobacterium fluvii</name>
    <dbReference type="NCBI Taxonomy" id="468056"/>
    <lineage>
        <taxon>Bacteria</taxon>
        <taxon>Pseudomonadati</taxon>
        <taxon>Bacteroidota</taxon>
        <taxon>Flavobacteriia</taxon>
        <taxon>Flavobacteriales</taxon>
        <taxon>Flavobacteriaceae</taxon>
        <taxon>Flavobacterium</taxon>
    </lineage>
</organism>
<dbReference type="AlphaFoldDB" id="A0A1M5MZU1"/>
<reference evidence="3" key="1">
    <citation type="submission" date="2016-11" db="EMBL/GenBank/DDBJ databases">
        <authorList>
            <person name="Varghese N."/>
            <person name="Submissions S."/>
        </authorList>
    </citation>
    <scope>NUCLEOTIDE SEQUENCE [LARGE SCALE GENOMIC DNA]</scope>
    <source>
        <strain evidence="3">DSM 19978</strain>
    </source>
</reference>
<evidence type="ECO:0000256" key="1">
    <source>
        <dbReference type="SAM" id="Phobius"/>
    </source>
</evidence>
<feature type="transmembrane region" description="Helical" evidence="1">
    <location>
        <begin position="328"/>
        <end position="351"/>
    </location>
</feature>
<dbReference type="InterPro" id="IPR032809">
    <property type="entry name" value="Put_HupE_UreJ"/>
</dbReference>
<evidence type="ECO:0000313" key="2">
    <source>
        <dbReference type="EMBL" id="SHG82834.1"/>
    </source>
</evidence>
<evidence type="ECO:0000313" key="3">
    <source>
        <dbReference type="Proteomes" id="UP000184516"/>
    </source>
</evidence>
<keyword evidence="1" id="KW-0812">Transmembrane</keyword>
<feature type="transmembrane region" description="Helical" evidence="1">
    <location>
        <begin position="201"/>
        <end position="220"/>
    </location>
</feature>